<evidence type="ECO:0000313" key="2">
    <source>
        <dbReference type="EMBL" id="KAA9393788.1"/>
    </source>
</evidence>
<feature type="compositionally biased region" description="Polar residues" evidence="1">
    <location>
        <begin position="30"/>
        <end position="42"/>
    </location>
</feature>
<accession>A0A5J5KWK7</accession>
<sequence>MATASKKAGKGKKDRGAARRAKAAVRGASGQATTRRTPSQDAANAWRQGISTATAATVDEMTAHVQNVALEQLEQHQAFPPFVVLARRDGEFELSSPAPEDLETLDTAEVLDGLRETARSAAPQLLGAALGFPATLPDRSGASALIVEVEHIDGVSLTVIQAYRLRGVDGAKKTHLEDAVVESRDPSLLR</sequence>
<protein>
    <submittedName>
        <fullName evidence="2">Uncharacterized protein</fullName>
    </submittedName>
</protein>
<gene>
    <name evidence="2" type="ORF">FCK90_10215</name>
</gene>
<dbReference type="RefSeq" id="WP_158034208.1">
    <property type="nucleotide sequence ID" value="NZ_ML708620.1"/>
</dbReference>
<evidence type="ECO:0000313" key="3">
    <source>
        <dbReference type="Proteomes" id="UP000325957"/>
    </source>
</evidence>
<dbReference type="Proteomes" id="UP000325957">
    <property type="component" value="Unassembled WGS sequence"/>
</dbReference>
<feature type="region of interest" description="Disordered" evidence="1">
    <location>
        <begin position="1"/>
        <end position="44"/>
    </location>
</feature>
<dbReference type="AlphaFoldDB" id="A0A5J5KWK7"/>
<feature type="compositionally biased region" description="Basic residues" evidence="1">
    <location>
        <begin position="7"/>
        <end position="23"/>
    </location>
</feature>
<comment type="caution">
    <text evidence="2">The sequence shown here is derived from an EMBL/GenBank/DDBJ whole genome shotgun (WGS) entry which is preliminary data.</text>
</comment>
<evidence type="ECO:0000256" key="1">
    <source>
        <dbReference type="SAM" id="MobiDB-lite"/>
    </source>
</evidence>
<name>A0A5J5KWK7_9MICC</name>
<keyword evidence="3" id="KW-1185">Reference proteome</keyword>
<proteinExistence type="predicted"/>
<dbReference type="OrthoDB" id="4879526at2"/>
<dbReference type="EMBL" id="SZWF01000014">
    <property type="protein sequence ID" value="KAA9393788.1"/>
    <property type="molecule type" value="Genomic_DNA"/>
</dbReference>
<reference evidence="2 3" key="1">
    <citation type="submission" date="2019-05" db="EMBL/GenBank/DDBJ databases">
        <title>Kocuria coralli sp. nov., a novel actinobacterium isolated from coral reef seawater.</title>
        <authorList>
            <person name="Li J."/>
        </authorList>
    </citation>
    <scope>NUCLEOTIDE SEQUENCE [LARGE SCALE GENOMIC DNA]</scope>
    <source>
        <strain evidence="2 3">SCSIO 13007</strain>
    </source>
</reference>
<organism evidence="2 3">
    <name type="scientific">Kocuria coralli</name>
    <dbReference type="NCBI Taxonomy" id="1461025"/>
    <lineage>
        <taxon>Bacteria</taxon>
        <taxon>Bacillati</taxon>
        <taxon>Actinomycetota</taxon>
        <taxon>Actinomycetes</taxon>
        <taxon>Micrococcales</taxon>
        <taxon>Micrococcaceae</taxon>
        <taxon>Kocuria</taxon>
    </lineage>
</organism>